<name>G5JGV8_9STAP</name>
<accession>G5JGV8</accession>
<organism evidence="1 2">
    <name type="scientific">Staphylococcus simiae CCM 7213 = CCUG 51256</name>
    <dbReference type="NCBI Taxonomy" id="911238"/>
    <lineage>
        <taxon>Bacteria</taxon>
        <taxon>Bacillati</taxon>
        <taxon>Bacillota</taxon>
        <taxon>Bacilli</taxon>
        <taxon>Bacillales</taxon>
        <taxon>Staphylococcaceae</taxon>
        <taxon>Staphylococcus</taxon>
    </lineage>
</organism>
<evidence type="ECO:0000313" key="2">
    <source>
        <dbReference type="Proteomes" id="UP000005413"/>
    </source>
</evidence>
<dbReference type="EMBL" id="AEUN01000226">
    <property type="protein sequence ID" value="EHJ08578.1"/>
    <property type="molecule type" value="Genomic_DNA"/>
</dbReference>
<dbReference type="AlphaFoldDB" id="G5JGV8"/>
<comment type="caution">
    <text evidence="1">The sequence shown here is derived from an EMBL/GenBank/DDBJ whole genome shotgun (WGS) entry which is preliminary data.</text>
</comment>
<feature type="non-terminal residue" evidence="1">
    <location>
        <position position="1"/>
    </location>
</feature>
<proteinExistence type="predicted"/>
<sequence length="31" mass="3146">ADEATASVVVTPQGDTSAMTIEYTDTTGADQ</sequence>
<dbReference type="Proteomes" id="UP000005413">
    <property type="component" value="Unassembled WGS sequence"/>
</dbReference>
<reference evidence="1 2" key="1">
    <citation type="journal article" date="2012" name="BMC Genomics">
        <title>Comparative genomic analysis of the genus Staphylococcus including Staphylococcus aureus and its newly described sister species Staphylococcus simiae.</title>
        <authorList>
            <person name="Suzuki H."/>
            <person name="Lefebure T."/>
            <person name="Pavinski Bitar P."/>
            <person name="Stanhope M.J."/>
        </authorList>
    </citation>
    <scope>NUCLEOTIDE SEQUENCE [LARGE SCALE GENOMIC DNA]</scope>
    <source>
        <strain evidence="1 2">CCM 7213</strain>
    </source>
</reference>
<protein>
    <submittedName>
        <fullName evidence="1">Uncharacterized protein</fullName>
    </submittedName>
</protein>
<keyword evidence="2" id="KW-1185">Reference proteome</keyword>
<gene>
    <name evidence="1" type="ORF">SS7213T_03415</name>
</gene>
<feature type="non-terminal residue" evidence="1">
    <location>
        <position position="31"/>
    </location>
</feature>
<evidence type="ECO:0000313" key="1">
    <source>
        <dbReference type="EMBL" id="EHJ08578.1"/>
    </source>
</evidence>